<dbReference type="EMBL" id="BLAF01000021">
    <property type="protein sequence ID" value="GES21139.1"/>
    <property type="molecule type" value="Genomic_DNA"/>
</dbReference>
<feature type="region of interest" description="Disordered" evidence="1">
    <location>
        <begin position="130"/>
        <end position="151"/>
    </location>
</feature>
<proteinExistence type="predicted"/>
<dbReference type="Gene3D" id="1.20.1250.20">
    <property type="entry name" value="MFS general substrate transporter like domains"/>
    <property type="match status" value="1"/>
</dbReference>
<reference evidence="3 4" key="1">
    <citation type="submission" date="2019-10" db="EMBL/GenBank/DDBJ databases">
        <title>Whole genome shotgun sequence of Acrocarpospora pleiomorpha NBRC 16267.</title>
        <authorList>
            <person name="Ichikawa N."/>
            <person name="Kimura A."/>
            <person name="Kitahashi Y."/>
            <person name="Komaki H."/>
            <person name="Oguchi A."/>
        </authorList>
    </citation>
    <scope>NUCLEOTIDE SEQUENCE [LARGE SCALE GENOMIC DNA]</scope>
    <source>
        <strain evidence="3 4">NBRC 16267</strain>
    </source>
</reference>
<dbReference type="InterPro" id="IPR036259">
    <property type="entry name" value="MFS_trans_sf"/>
</dbReference>
<dbReference type="AlphaFoldDB" id="A0A5M3XLZ4"/>
<feature type="compositionally biased region" description="Basic and acidic residues" evidence="1">
    <location>
        <begin position="139"/>
        <end position="151"/>
    </location>
</feature>
<evidence type="ECO:0000313" key="4">
    <source>
        <dbReference type="Proteomes" id="UP000377595"/>
    </source>
</evidence>
<evidence type="ECO:0008006" key="5">
    <source>
        <dbReference type="Google" id="ProtNLM"/>
    </source>
</evidence>
<feature type="transmembrane region" description="Helical" evidence="2">
    <location>
        <begin position="87"/>
        <end position="107"/>
    </location>
</feature>
<name>A0A5M3XLZ4_9ACTN</name>
<organism evidence="3 4">
    <name type="scientific">Acrocarpospora pleiomorpha</name>
    <dbReference type="NCBI Taxonomy" id="90975"/>
    <lineage>
        <taxon>Bacteria</taxon>
        <taxon>Bacillati</taxon>
        <taxon>Actinomycetota</taxon>
        <taxon>Actinomycetes</taxon>
        <taxon>Streptosporangiales</taxon>
        <taxon>Streptosporangiaceae</taxon>
        <taxon>Acrocarpospora</taxon>
    </lineage>
</organism>
<evidence type="ECO:0000313" key="3">
    <source>
        <dbReference type="EMBL" id="GES21139.1"/>
    </source>
</evidence>
<dbReference type="RefSeq" id="WP_246264639.1">
    <property type="nucleotide sequence ID" value="NZ_BAAAHM010000003.1"/>
</dbReference>
<dbReference type="Proteomes" id="UP000377595">
    <property type="component" value="Unassembled WGS sequence"/>
</dbReference>
<evidence type="ECO:0000256" key="2">
    <source>
        <dbReference type="SAM" id="Phobius"/>
    </source>
</evidence>
<sequence length="151" mass="15733">MLAPIVGLLFLHPPFPAAVIAVASIGVAFGIEGDLLAVLISRYLGTRYFGRILGAVQAAFLLGTAFGPLLLGLAYDLLGSYDPVIPVLMGTLVVGAILIGSLGRYTYPAVSGFDRLAAQDELAASGVLSDIAETEDDDGSTRRGEHPHPVR</sequence>
<keyword evidence="2" id="KW-0472">Membrane</keyword>
<keyword evidence="4" id="KW-1185">Reference proteome</keyword>
<keyword evidence="2" id="KW-1133">Transmembrane helix</keyword>
<feature type="transmembrane region" description="Helical" evidence="2">
    <location>
        <begin position="52"/>
        <end position="75"/>
    </location>
</feature>
<feature type="transmembrane region" description="Helical" evidence="2">
    <location>
        <begin position="15"/>
        <end position="40"/>
    </location>
</feature>
<protein>
    <recommendedName>
        <fullName evidence="5">Major facilitator superfamily (MFS) profile domain-containing protein</fullName>
    </recommendedName>
</protein>
<comment type="caution">
    <text evidence="3">The sequence shown here is derived from an EMBL/GenBank/DDBJ whole genome shotgun (WGS) entry which is preliminary data.</text>
</comment>
<gene>
    <name evidence="3" type="ORF">Aple_040350</name>
</gene>
<accession>A0A5M3XLZ4</accession>
<dbReference type="SUPFAM" id="SSF103473">
    <property type="entry name" value="MFS general substrate transporter"/>
    <property type="match status" value="1"/>
</dbReference>
<evidence type="ECO:0000256" key="1">
    <source>
        <dbReference type="SAM" id="MobiDB-lite"/>
    </source>
</evidence>
<keyword evidence="2" id="KW-0812">Transmembrane</keyword>